<evidence type="ECO:0000313" key="1">
    <source>
        <dbReference type="EMBL" id="PXF61235.1"/>
    </source>
</evidence>
<dbReference type="Proteomes" id="UP000248329">
    <property type="component" value="Unassembled WGS sequence"/>
</dbReference>
<organism evidence="1 2">
    <name type="scientific">Candidatus Methanogaster sp</name>
    <dbReference type="NCBI Taxonomy" id="3386292"/>
    <lineage>
        <taxon>Archaea</taxon>
        <taxon>Methanobacteriati</taxon>
        <taxon>Methanobacteriota</taxon>
        <taxon>Stenosarchaea group</taxon>
        <taxon>Methanomicrobia</taxon>
        <taxon>Methanosarcinales</taxon>
        <taxon>ANME-2 cluster</taxon>
        <taxon>Candidatus Methanogasteraceae</taxon>
        <taxon>Candidatus Methanogaster</taxon>
    </lineage>
</organism>
<accession>A0AC61L4I8</accession>
<dbReference type="EMBL" id="PQXF01000006">
    <property type="protein sequence ID" value="PXF61235.1"/>
    <property type="molecule type" value="Genomic_DNA"/>
</dbReference>
<reference evidence="1" key="1">
    <citation type="submission" date="2018-01" db="EMBL/GenBank/DDBJ databases">
        <authorList>
            <person name="Krukenberg V."/>
        </authorList>
    </citation>
    <scope>NUCLEOTIDE SEQUENCE</scope>
    <source>
        <strain evidence="1">E20ANME2</strain>
    </source>
</reference>
<sequence>MRVFLDTTYLLPIVGIEIDLPDDLLERLFSSDHSFVINELSLFELFGKASRFMSRDKNVKKRFYIGMESILSSEIDIKSIFTLDTLSIALEVYEEIKDLPDCPITATALFDSDVMLTEAGDIPKAADFEVLNLKEFADRYL</sequence>
<protein>
    <submittedName>
        <fullName evidence="1">Uncharacterized protein</fullName>
    </submittedName>
</protein>
<proteinExistence type="predicted"/>
<comment type="caution">
    <text evidence="1">The sequence shown here is derived from an EMBL/GenBank/DDBJ whole genome shotgun (WGS) entry which is preliminary data.</text>
</comment>
<gene>
    <name evidence="1" type="ORF">C4B59_04595</name>
</gene>
<evidence type="ECO:0000313" key="2">
    <source>
        <dbReference type="Proteomes" id="UP000248329"/>
    </source>
</evidence>
<name>A0AC61L4I8_9EURY</name>